<dbReference type="PANTHER" id="PTHR15231">
    <property type="entry name" value="PHOSPHATIDYLINOSITOL N-ACETYLGLUCOSAMINYLTRANSFERASE SUBUNIT H"/>
    <property type="match status" value="1"/>
</dbReference>
<comment type="caution">
    <text evidence="5">The sequence shown here is derived from an EMBL/GenBank/DDBJ whole genome shotgun (WGS) entry which is preliminary data.</text>
</comment>
<evidence type="ECO:0000259" key="4">
    <source>
        <dbReference type="Pfam" id="PF10181"/>
    </source>
</evidence>
<dbReference type="STRING" id="2512241.A0A553HMS4"/>
<keyword evidence="6" id="KW-1185">Reference proteome</keyword>
<evidence type="ECO:0000256" key="2">
    <source>
        <dbReference type="ARBA" id="ARBA00009610"/>
    </source>
</evidence>
<dbReference type="GO" id="GO:0006506">
    <property type="term" value="P:GPI anchor biosynthetic process"/>
    <property type="evidence" value="ECO:0007669"/>
    <property type="project" value="UniProtKB-UniPathway"/>
</dbReference>
<dbReference type="PANTHER" id="PTHR15231:SF1">
    <property type="entry name" value="PHOSPHATIDYLINOSITOL N-ACETYLGLUCOSAMINYLTRANSFERASE SUBUNIT H"/>
    <property type="match status" value="1"/>
</dbReference>
<proteinExistence type="inferred from homology"/>
<comment type="similarity">
    <text evidence="2">Belongs to the PIGH family.</text>
</comment>
<dbReference type="EMBL" id="VFLP01000070">
    <property type="protein sequence ID" value="TRX89264.1"/>
    <property type="molecule type" value="Genomic_DNA"/>
</dbReference>
<dbReference type="InterPro" id="IPR019328">
    <property type="entry name" value="PIGH-H_dom"/>
</dbReference>
<evidence type="ECO:0000256" key="1">
    <source>
        <dbReference type="ARBA" id="ARBA00004687"/>
    </source>
</evidence>
<name>A0A553HMS4_9PEZI</name>
<comment type="pathway">
    <text evidence="1">Glycolipid biosynthesis; glycosylphosphatidylinositol-anchor biosynthesis.</text>
</comment>
<evidence type="ECO:0000313" key="5">
    <source>
        <dbReference type="EMBL" id="TRX89264.1"/>
    </source>
</evidence>
<gene>
    <name evidence="5" type="ORF">FHL15_009837</name>
</gene>
<organism evidence="5 6">
    <name type="scientific">Xylaria flabelliformis</name>
    <dbReference type="NCBI Taxonomy" id="2512241"/>
    <lineage>
        <taxon>Eukaryota</taxon>
        <taxon>Fungi</taxon>
        <taxon>Dikarya</taxon>
        <taxon>Ascomycota</taxon>
        <taxon>Pezizomycotina</taxon>
        <taxon>Sordariomycetes</taxon>
        <taxon>Xylariomycetidae</taxon>
        <taxon>Xylariales</taxon>
        <taxon>Xylariaceae</taxon>
        <taxon>Xylaria</taxon>
    </lineage>
</organism>
<dbReference type="AlphaFoldDB" id="A0A553HMS4"/>
<feature type="domain" description="Phosphatidylinositol N-acetylglucosaminyltransferase subunit H conserved" evidence="4">
    <location>
        <begin position="134"/>
        <end position="200"/>
    </location>
</feature>
<evidence type="ECO:0000313" key="6">
    <source>
        <dbReference type="Proteomes" id="UP000319160"/>
    </source>
</evidence>
<accession>A0A553HMS4</accession>
<sequence length="233" mass="25430">MLTTSPYLRIRRPSPTAAEFTVSTLPPPTVPLRLSLYAIYLSQGLLSGLILLFLYATWAQSPYGPSPPPPPAPSSSATLSIQQRLLHAVLASPVGVLLATRATAALVVLPPRLAVPACLAALYALTRRLHVEESLLVLRGLGIQTSSSKDSLLAGRATTRFIPTEKILDVVINEAFRGFEVRYYLVVVVEGEPDVVVVFPRLLPRADVVERVWRGVRECLYERKVARLDGKAV</sequence>
<dbReference type="Pfam" id="PF10181">
    <property type="entry name" value="PIG-H"/>
    <property type="match status" value="1"/>
</dbReference>
<keyword evidence="3" id="KW-0812">Transmembrane</keyword>
<dbReference type="Proteomes" id="UP000319160">
    <property type="component" value="Unassembled WGS sequence"/>
</dbReference>
<keyword evidence="3" id="KW-1133">Transmembrane helix</keyword>
<reference evidence="6" key="1">
    <citation type="submission" date="2019-06" db="EMBL/GenBank/DDBJ databases">
        <title>Draft genome sequence of the griseofulvin-producing fungus Xylaria cubensis strain G536.</title>
        <authorList>
            <person name="Mead M.E."/>
            <person name="Raja H.A."/>
            <person name="Steenwyk J.L."/>
            <person name="Knowles S.L."/>
            <person name="Oberlies N.H."/>
            <person name="Rokas A."/>
        </authorList>
    </citation>
    <scope>NUCLEOTIDE SEQUENCE [LARGE SCALE GENOMIC DNA]</scope>
    <source>
        <strain evidence="6">G536</strain>
    </source>
</reference>
<dbReference type="UniPathway" id="UPA00196"/>
<dbReference type="InterPro" id="IPR044215">
    <property type="entry name" value="PIG-H"/>
</dbReference>
<dbReference type="OrthoDB" id="6256716at2759"/>
<dbReference type="GO" id="GO:0000506">
    <property type="term" value="C:glycosylphosphatidylinositol-N-acetylglucosaminyltransferase (GPI-GnT) complex"/>
    <property type="evidence" value="ECO:0007669"/>
    <property type="project" value="InterPro"/>
</dbReference>
<keyword evidence="3" id="KW-0472">Membrane</keyword>
<feature type="transmembrane region" description="Helical" evidence="3">
    <location>
        <begin position="34"/>
        <end position="56"/>
    </location>
</feature>
<evidence type="ECO:0000256" key="3">
    <source>
        <dbReference type="SAM" id="Phobius"/>
    </source>
</evidence>
<protein>
    <recommendedName>
        <fullName evidence="4">Phosphatidylinositol N-acetylglucosaminyltransferase subunit H conserved domain-containing protein</fullName>
    </recommendedName>
</protein>